<dbReference type="InterPro" id="IPR051082">
    <property type="entry name" value="Pentapeptide-BTB/POZ_domain"/>
</dbReference>
<proteinExistence type="predicted"/>
<evidence type="ECO:0000313" key="1">
    <source>
        <dbReference type="EMBL" id="NEV70109.1"/>
    </source>
</evidence>
<organism evidence="1">
    <name type="scientific">Lyngbya confervoides BDU141951</name>
    <dbReference type="NCBI Taxonomy" id="1574623"/>
    <lineage>
        <taxon>Bacteria</taxon>
        <taxon>Bacillati</taxon>
        <taxon>Cyanobacteriota</taxon>
        <taxon>Cyanophyceae</taxon>
        <taxon>Oscillatoriophycideae</taxon>
        <taxon>Oscillatoriales</taxon>
        <taxon>Microcoleaceae</taxon>
        <taxon>Lyngbya</taxon>
    </lineage>
</organism>
<dbReference type="Gene3D" id="2.160.20.80">
    <property type="entry name" value="E3 ubiquitin-protein ligase SopA"/>
    <property type="match status" value="1"/>
</dbReference>
<name>A0A0C1UUK5_9CYAN</name>
<dbReference type="InterPro" id="IPR001646">
    <property type="entry name" value="5peptide_repeat"/>
</dbReference>
<dbReference type="SUPFAM" id="SSF141571">
    <property type="entry name" value="Pentapeptide repeat-like"/>
    <property type="match status" value="1"/>
</dbReference>
<dbReference type="PANTHER" id="PTHR14136">
    <property type="entry name" value="BTB_POZ DOMAIN-CONTAINING PROTEIN KCTD9"/>
    <property type="match status" value="1"/>
</dbReference>
<reference evidence="1" key="2">
    <citation type="journal article" date="2015" name="Genome Announc.">
        <title>Draft Genome Sequence of Filamentous Marine Cyanobacterium Lyngbya confervoides Strain BDU141951.</title>
        <authorList>
            <person name="Chandrababunaidu M.M."/>
            <person name="Sen D."/>
            <person name="Tripathy S."/>
        </authorList>
    </citation>
    <scope>NUCLEOTIDE SEQUENCE</scope>
    <source>
        <strain evidence="1">BDU141951</strain>
    </source>
</reference>
<comment type="caution">
    <text evidence="1">The sequence shown here is derived from an EMBL/GenBank/DDBJ whole genome shotgun (WGS) entry which is preliminary data.</text>
</comment>
<reference evidence="1" key="1">
    <citation type="submission" date="2014-11" db="EMBL/GenBank/DDBJ databases">
        <authorList>
            <person name="Malar M.C."/>
            <person name="Sen D."/>
            <person name="Tripathy S."/>
        </authorList>
    </citation>
    <scope>NUCLEOTIDE SEQUENCE</scope>
    <source>
        <strain evidence="1">BDU141951</strain>
    </source>
</reference>
<accession>A0A0C1UUK5</accession>
<sequence length="303" mass="32834">MWKRFKQPQSQPKPYITWIVGAIATPVAMVVMWSLWQLPERKLPSESARPTEHETVTPIQPYHTTPVSHIGAIAAVIGGLSLLFKYRLAAENDAIVNLSEADFCGANLSGADLCGANLSGANLNGADLCGADLSGANLNGADLNGADLCGANLSRANLNGADLISANLNGTNLSDASLRYANLSGADCRYANLSGADFRQANLSEADLNCTLLSRANFSDTNLSNALLFFTNLRDVLNLEPFQLETQPSPLLCHVALPSYGQQPDLNPNRACDRIPQLLSTRYRISLEEAQWMVNEARQHHWD</sequence>
<gene>
    <name evidence="1" type="ORF">QQ91_023740</name>
</gene>
<dbReference type="AlphaFoldDB" id="A0A0C1UUK5"/>
<dbReference type="PANTHER" id="PTHR14136:SF17">
    <property type="entry name" value="BTB_POZ DOMAIN-CONTAINING PROTEIN KCTD9"/>
    <property type="match status" value="1"/>
</dbReference>
<reference evidence="1" key="3">
    <citation type="submission" date="2020-02" db="EMBL/GenBank/DDBJ databases">
        <authorList>
            <person name="Sarangi A.N."/>
            <person name="Ghosh S."/>
            <person name="Mukherjee M."/>
            <person name="Tripathy S."/>
        </authorList>
    </citation>
    <scope>NUCLEOTIDE SEQUENCE</scope>
    <source>
        <strain evidence="1">BDU141951</strain>
    </source>
</reference>
<protein>
    <submittedName>
        <fullName evidence="1">Pentapeptide repeat-containing protein</fullName>
    </submittedName>
</protein>
<dbReference type="Pfam" id="PF00805">
    <property type="entry name" value="Pentapeptide"/>
    <property type="match status" value="2"/>
</dbReference>
<dbReference type="EMBL" id="JTHE02000003">
    <property type="protein sequence ID" value="NEV70109.1"/>
    <property type="molecule type" value="Genomic_DNA"/>
</dbReference>